<dbReference type="GeneTree" id="ENSGT00940000157086"/>
<dbReference type="InterPro" id="IPR001881">
    <property type="entry name" value="EGF-like_Ca-bd_dom"/>
</dbReference>
<dbReference type="PROSITE" id="PS01186">
    <property type="entry name" value="EGF_2"/>
    <property type="match status" value="1"/>
</dbReference>
<evidence type="ECO:0000256" key="3">
    <source>
        <dbReference type="ARBA" id="ARBA00022536"/>
    </source>
</evidence>
<evidence type="ECO:0000313" key="10">
    <source>
        <dbReference type="Ensembl" id="ENSCMIP00000007668.1"/>
    </source>
</evidence>
<reference evidence="11" key="1">
    <citation type="journal article" date="2006" name="Science">
        <title>Ancient noncoding elements conserved in the human genome.</title>
        <authorList>
            <person name="Venkatesh B."/>
            <person name="Kirkness E.F."/>
            <person name="Loh Y.H."/>
            <person name="Halpern A.L."/>
            <person name="Lee A.P."/>
            <person name="Johnson J."/>
            <person name="Dandona N."/>
            <person name="Viswanathan L.D."/>
            <person name="Tay A."/>
            <person name="Venter J.C."/>
            <person name="Strausberg R.L."/>
            <person name="Brenner S."/>
        </authorList>
    </citation>
    <scope>NUCLEOTIDE SEQUENCE [LARGE SCALE GENOMIC DNA]</scope>
</reference>
<feature type="domain" description="VWFA" evidence="9">
    <location>
        <begin position="49"/>
        <end position="228"/>
    </location>
</feature>
<dbReference type="SUPFAM" id="SSF57196">
    <property type="entry name" value="EGF/Laminin"/>
    <property type="match status" value="1"/>
</dbReference>
<dbReference type="Ensembl" id="ENSCMIT00000007893.1">
    <property type="protein sequence ID" value="ENSCMIP00000007668.1"/>
    <property type="gene ID" value="ENSCMIG00000004186.1"/>
</dbReference>
<reference evidence="10" key="5">
    <citation type="submission" date="2025-09" db="UniProtKB">
        <authorList>
            <consortium name="Ensembl"/>
        </authorList>
    </citation>
    <scope>IDENTIFICATION</scope>
</reference>
<evidence type="ECO:0000256" key="5">
    <source>
        <dbReference type="ARBA" id="ARBA00022737"/>
    </source>
</evidence>
<keyword evidence="6" id="KW-1015">Disulfide bond</keyword>
<keyword evidence="4 8" id="KW-0732">Signal</keyword>
<evidence type="ECO:0000256" key="7">
    <source>
        <dbReference type="ARBA" id="ARBA00023180"/>
    </source>
</evidence>
<dbReference type="SMART" id="SM00327">
    <property type="entry name" value="VWA"/>
    <property type="match status" value="1"/>
</dbReference>
<dbReference type="GO" id="GO:0005576">
    <property type="term" value="C:extracellular region"/>
    <property type="evidence" value="ECO:0007669"/>
    <property type="project" value="UniProtKB-SubCell"/>
</dbReference>
<dbReference type="Pfam" id="PF00092">
    <property type="entry name" value="VWA"/>
    <property type="match status" value="1"/>
</dbReference>
<dbReference type="FunFam" id="3.40.50.410:FF:000004">
    <property type="entry name" value="collagen alpha-6(VI) chain"/>
    <property type="match status" value="1"/>
</dbReference>
<feature type="chain" id="PRO_5021230135" description="VWFA domain-containing protein" evidence="8">
    <location>
        <begin position="20"/>
        <end position="309"/>
    </location>
</feature>
<reference evidence="10" key="4">
    <citation type="submission" date="2025-08" db="UniProtKB">
        <authorList>
            <consortium name="Ensembl"/>
        </authorList>
    </citation>
    <scope>IDENTIFICATION</scope>
</reference>
<sequence length="309" mass="34360">LLLLMWIFPLFFTAEDLCAHGKHGCQQLCVKTPGSYHCACANCSLSSIDLEFVIDGSGSIASNEFLQLKTFLIKMIEFFNVGPKATRLGLIQYSNSIQNVFSLKTYQNKADMIDSVRKVKQLRGRTRTGLAIKYIVDTAFTEAQGARPPGKHIPRVAVIVTDGRPQDGVIKVAARARKAGIEIYSVGVGSADVKSLRAMASPPLQDHVFTLKNFKLIEQFDKTFREKLCNQDPCAQGKHGCQQLCVRTPGSYHCDCHKGYTLNPDKTTCKGHRHFLSTNCGCKAQLDFQSKVFFMLNGIRKHDILLPVE</sequence>
<dbReference type="InterPro" id="IPR002035">
    <property type="entry name" value="VWF_A"/>
</dbReference>
<keyword evidence="5" id="KW-0677">Repeat</keyword>
<dbReference type="PRINTS" id="PR00453">
    <property type="entry name" value="VWFADOMAIN"/>
</dbReference>
<dbReference type="FunFam" id="2.10.25.10:FF:000240">
    <property type="entry name" value="Vitamin K-dependent protein S"/>
    <property type="match status" value="1"/>
</dbReference>
<reference evidence="11" key="2">
    <citation type="journal article" date="2007" name="PLoS Biol.">
        <title>Survey sequencing and comparative analysis of the elephant shark (Callorhinchus milii) genome.</title>
        <authorList>
            <person name="Venkatesh B."/>
            <person name="Kirkness E.F."/>
            <person name="Loh Y.H."/>
            <person name="Halpern A.L."/>
            <person name="Lee A.P."/>
            <person name="Johnson J."/>
            <person name="Dandona N."/>
            <person name="Viswanathan L.D."/>
            <person name="Tay A."/>
            <person name="Venter J.C."/>
            <person name="Strausberg R.L."/>
            <person name="Brenner S."/>
        </authorList>
    </citation>
    <scope>NUCLEOTIDE SEQUENCE [LARGE SCALE GENOMIC DNA]</scope>
</reference>
<comment type="subcellular location">
    <subcellularLocation>
        <location evidence="1">Secreted</location>
    </subcellularLocation>
</comment>
<evidence type="ECO:0000256" key="6">
    <source>
        <dbReference type="ARBA" id="ARBA00023157"/>
    </source>
</evidence>
<reference evidence="11" key="3">
    <citation type="journal article" date="2014" name="Nature">
        <title>Elephant shark genome provides unique insights into gnathostome evolution.</title>
        <authorList>
            <consortium name="International Elephant Shark Genome Sequencing Consortium"/>
            <person name="Venkatesh B."/>
            <person name="Lee A.P."/>
            <person name="Ravi V."/>
            <person name="Maurya A.K."/>
            <person name="Lian M.M."/>
            <person name="Swann J.B."/>
            <person name="Ohta Y."/>
            <person name="Flajnik M.F."/>
            <person name="Sutoh Y."/>
            <person name="Kasahara M."/>
            <person name="Hoon S."/>
            <person name="Gangu V."/>
            <person name="Roy S.W."/>
            <person name="Irimia M."/>
            <person name="Korzh V."/>
            <person name="Kondrychyn I."/>
            <person name="Lim Z.W."/>
            <person name="Tay B.H."/>
            <person name="Tohari S."/>
            <person name="Kong K.W."/>
            <person name="Ho S."/>
            <person name="Lorente-Galdos B."/>
            <person name="Quilez J."/>
            <person name="Marques-Bonet T."/>
            <person name="Raney B.J."/>
            <person name="Ingham P.W."/>
            <person name="Tay A."/>
            <person name="Hillier L.W."/>
            <person name="Minx P."/>
            <person name="Boehm T."/>
            <person name="Wilson R.K."/>
            <person name="Brenner S."/>
            <person name="Warren W.C."/>
        </authorList>
    </citation>
    <scope>NUCLEOTIDE SEQUENCE [LARGE SCALE GENOMIC DNA]</scope>
</reference>
<dbReference type="InterPro" id="IPR050525">
    <property type="entry name" value="ECM_Assembly_Org"/>
</dbReference>
<organism evidence="10 11">
    <name type="scientific">Callorhinchus milii</name>
    <name type="common">Ghost shark</name>
    <dbReference type="NCBI Taxonomy" id="7868"/>
    <lineage>
        <taxon>Eukaryota</taxon>
        <taxon>Metazoa</taxon>
        <taxon>Chordata</taxon>
        <taxon>Craniata</taxon>
        <taxon>Vertebrata</taxon>
        <taxon>Chondrichthyes</taxon>
        <taxon>Holocephali</taxon>
        <taxon>Chimaeriformes</taxon>
        <taxon>Callorhinchidae</taxon>
        <taxon>Callorhinchus</taxon>
    </lineage>
</organism>
<dbReference type="InterPro" id="IPR000742">
    <property type="entry name" value="EGF"/>
</dbReference>
<evidence type="ECO:0000256" key="1">
    <source>
        <dbReference type="ARBA" id="ARBA00004613"/>
    </source>
</evidence>
<evidence type="ECO:0000256" key="4">
    <source>
        <dbReference type="ARBA" id="ARBA00022729"/>
    </source>
</evidence>
<dbReference type="PANTHER" id="PTHR24020:SF14">
    <property type="entry name" value="MATRILIN-4"/>
    <property type="match status" value="1"/>
</dbReference>
<dbReference type="Pfam" id="PF14670">
    <property type="entry name" value="FXa_inhibition"/>
    <property type="match status" value="1"/>
</dbReference>
<keyword evidence="11" id="KW-1185">Reference proteome</keyword>
<proteinExistence type="predicted"/>
<protein>
    <recommendedName>
        <fullName evidence="9">VWFA domain-containing protein</fullName>
    </recommendedName>
</protein>
<dbReference type="Gene3D" id="2.10.25.10">
    <property type="entry name" value="Laminin"/>
    <property type="match status" value="2"/>
</dbReference>
<evidence type="ECO:0000256" key="2">
    <source>
        <dbReference type="ARBA" id="ARBA00022525"/>
    </source>
</evidence>
<dbReference type="SMART" id="SM00181">
    <property type="entry name" value="EGF"/>
    <property type="match status" value="2"/>
</dbReference>
<dbReference type="AlphaFoldDB" id="A0A4W3GTY5"/>
<dbReference type="PANTHER" id="PTHR24020">
    <property type="entry name" value="COLLAGEN ALPHA"/>
    <property type="match status" value="1"/>
</dbReference>
<dbReference type="OMA" id="NCIVCEN"/>
<dbReference type="SUPFAM" id="SSF53300">
    <property type="entry name" value="vWA-like"/>
    <property type="match status" value="1"/>
</dbReference>
<feature type="signal peptide" evidence="8">
    <location>
        <begin position="1"/>
        <end position="19"/>
    </location>
</feature>
<evidence type="ECO:0000256" key="8">
    <source>
        <dbReference type="SAM" id="SignalP"/>
    </source>
</evidence>
<accession>A0A4W3GTY5</accession>
<dbReference type="InterPro" id="IPR036465">
    <property type="entry name" value="vWFA_dom_sf"/>
</dbReference>
<dbReference type="PROSITE" id="PS50234">
    <property type="entry name" value="VWFA"/>
    <property type="match status" value="1"/>
</dbReference>
<keyword evidence="7" id="KW-0325">Glycoprotein</keyword>
<dbReference type="Proteomes" id="UP000314986">
    <property type="component" value="Unassembled WGS sequence"/>
</dbReference>
<dbReference type="SMART" id="SM00179">
    <property type="entry name" value="EGF_CA"/>
    <property type="match status" value="1"/>
</dbReference>
<dbReference type="Gene3D" id="3.40.50.410">
    <property type="entry name" value="von Willebrand factor, type A domain"/>
    <property type="match status" value="1"/>
</dbReference>
<evidence type="ECO:0000313" key="11">
    <source>
        <dbReference type="Proteomes" id="UP000314986"/>
    </source>
</evidence>
<name>A0A4W3GTY5_CALMI</name>
<evidence type="ECO:0000259" key="9">
    <source>
        <dbReference type="PROSITE" id="PS50234"/>
    </source>
</evidence>
<keyword evidence="2" id="KW-0964">Secreted</keyword>
<dbReference type="GO" id="GO:0005509">
    <property type="term" value="F:calcium ion binding"/>
    <property type="evidence" value="ECO:0007669"/>
    <property type="project" value="InterPro"/>
</dbReference>
<keyword evidence="3" id="KW-0245">EGF-like domain</keyword>